<proteinExistence type="predicted"/>
<sequence>MSTTHPKDVESPLARQTLLDREQVRPVDQQQPVIRMLPRLRVVVLGGRSIVDRGRDVLLPLVEELRAAISGDPLLIATGAGVRARHALGVGLDLGLPTGALAEIAGREAEQNGHLVAALLAEQGVAYLGHDTVAHQLPVHLAASNAAVTNGYPPYGVHELPTAAGKIPAHRTDTGALLLADAWGAASLTYVRDVGGVLDGDTVLREASAADLLADAARTLPIDREALRTLQRARHVRSVQIVDGTVAGNLTKALAGEHIGTVVSA</sequence>
<dbReference type="InterPro" id="IPR001048">
    <property type="entry name" value="Asp/Glu/Uridylate_kinase"/>
</dbReference>
<dbReference type="Gene3D" id="3.40.1160.10">
    <property type="entry name" value="Acetylglutamate kinase-like"/>
    <property type="match status" value="1"/>
</dbReference>
<dbReference type="GeneID" id="98054926"/>
<reference evidence="2 3" key="1">
    <citation type="submission" date="2020-07" db="EMBL/GenBank/DDBJ databases">
        <title>Sequencing the genomes of 1000 actinobacteria strains.</title>
        <authorList>
            <person name="Klenk H.-P."/>
        </authorList>
    </citation>
    <scope>NUCLEOTIDE SEQUENCE [LARGE SCALE GENOMIC DNA]</scope>
    <source>
        <strain evidence="2 3">DSM 44749</strain>
    </source>
</reference>
<name>A0A852WHG0_PSEA5</name>
<organism evidence="2 3">
    <name type="scientific">Pseudonocardia alni</name>
    <name type="common">Amycolata alni</name>
    <dbReference type="NCBI Taxonomy" id="33907"/>
    <lineage>
        <taxon>Bacteria</taxon>
        <taxon>Bacillati</taxon>
        <taxon>Actinomycetota</taxon>
        <taxon>Actinomycetes</taxon>
        <taxon>Pseudonocardiales</taxon>
        <taxon>Pseudonocardiaceae</taxon>
        <taxon>Pseudonocardia</taxon>
    </lineage>
</organism>
<evidence type="ECO:0000259" key="1">
    <source>
        <dbReference type="Pfam" id="PF00696"/>
    </source>
</evidence>
<feature type="domain" description="Aspartate/glutamate/uridylate kinase" evidence="1">
    <location>
        <begin position="40"/>
        <end position="239"/>
    </location>
</feature>
<accession>A0A852WHG0</accession>
<dbReference type="InterPro" id="IPR036393">
    <property type="entry name" value="AceGlu_kinase-like_sf"/>
</dbReference>
<dbReference type="Proteomes" id="UP000549695">
    <property type="component" value="Unassembled WGS sequence"/>
</dbReference>
<dbReference type="AlphaFoldDB" id="A0A852WHG0"/>
<dbReference type="SUPFAM" id="SSF53633">
    <property type="entry name" value="Carbamate kinase-like"/>
    <property type="match status" value="1"/>
</dbReference>
<evidence type="ECO:0000313" key="3">
    <source>
        <dbReference type="Proteomes" id="UP000549695"/>
    </source>
</evidence>
<keyword evidence="3" id="KW-1185">Reference proteome</keyword>
<protein>
    <submittedName>
        <fullName evidence="2">Molybdenum storage protein</fullName>
    </submittedName>
</protein>
<comment type="caution">
    <text evidence="2">The sequence shown here is derived from an EMBL/GenBank/DDBJ whole genome shotgun (WGS) entry which is preliminary data.</text>
</comment>
<dbReference type="Pfam" id="PF00696">
    <property type="entry name" value="AA_kinase"/>
    <property type="match status" value="1"/>
</dbReference>
<evidence type="ECO:0000313" key="2">
    <source>
        <dbReference type="EMBL" id="NYG04986.1"/>
    </source>
</evidence>
<gene>
    <name evidence="2" type="ORF">HDA37_005271</name>
</gene>
<dbReference type="RefSeq" id="WP_073574575.1">
    <property type="nucleotide sequence ID" value="NZ_BAAAJZ010000011.1"/>
</dbReference>
<dbReference type="EMBL" id="JACCCZ010000001">
    <property type="protein sequence ID" value="NYG04986.1"/>
    <property type="molecule type" value="Genomic_DNA"/>
</dbReference>